<gene>
    <name evidence="1" type="ORF">S01H4_47427</name>
</gene>
<proteinExistence type="predicted"/>
<dbReference type="EMBL" id="BART01026622">
    <property type="protein sequence ID" value="GAG99120.1"/>
    <property type="molecule type" value="Genomic_DNA"/>
</dbReference>
<name>X1BVQ0_9ZZZZ</name>
<organism evidence="1">
    <name type="scientific">marine sediment metagenome</name>
    <dbReference type="NCBI Taxonomy" id="412755"/>
    <lineage>
        <taxon>unclassified sequences</taxon>
        <taxon>metagenomes</taxon>
        <taxon>ecological metagenomes</taxon>
    </lineage>
</organism>
<dbReference type="AlphaFoldDB" id="X1BVQ0"/>
<protein>
    <submittedName>
        <fullName evidence="1">Uncharacterized protein</fullName>
    </submittedName>
</protein>
<accession>X1BVQ0</accession>
<sequence>MKTLILLAEYLVHGIHAVRIRIIMFQQSLLKRRKNRLQQYPERIIQENTSTVSVEQGEEKCE</sequence>
<reference evidence="1" key="1">
    <citation type="journal article" date="2014" name="Front. Microbiol.">
        <title>High frequency of phylogenetically diverse reductive dehalogenase-homologous genes in deep subseafloor sedimentary metagenomes.</title>
        <authorList>
            <person name="Kawai M."/>
            <person name="Futagami T."/>
            <person name="Toyoda A."/>
            <person name="Takaki Y."/>
            <person name="Nishi S."/>
            <person name="Hori S."/>
            <person name="Arai W."/>
            <person name="Tsubouchi T."/>
            <person name="Morono Y."/>
            <person name="Uchiyama I."/>
            <person name="Ito T."/>
            <person name="Fujiyama A."/>
            <person name="Inagaki F."/>
            <person name="Takami H."/>
        </authorList>
    </citation>
    <scope>NUCLEOTIDE SEQUENCE</scope>
    <source>
        <strain evidence="1">Expedition CK06-06</strain>
    </source>
</reference>
<comment type="caution">
    <text evidence="1">The sequence shown here is derived from an EMBL/GenBank/DDBJ whole genome shotgun (WGS) entry which is preliminary data.</text>
</comment>
<evidence type="ECO:0000313" key="1">
    <source>
        <dbReference type="EMBL" id="GAG99120.1"/>
    </source>
</evidence>